<gene>
    <name evidence="3" type="ORF">SAMN05444004_10715</name>
</gene>
<organism evidence="3 4">
    <name type="scientific">Jannaschia faecimaris</name>
    <dbReference type="NCBI Taxonomy" id="1244108"/>
    <lineage>
        <taxon>Bacteria</taxon>
        <taxon>Pseudomonadati</taxon>
        <taxon>Pseudomonadota</taxon>
        <taxon>Alphaproteobacteria</taxon>
        <taxon>Rhodobacterales</taxon>
        <taxon>Roseobacteraceae</taxon>
        <taxon>Jannaschia</taxon>
    </lineage>
</organism>
<dbReference type="OrthoDB" id="9811036at2"/>
<keyword evidence="4" id="KW-1185">Reference proteome</keyword>
<feature type="signal peptide" evidence="1">
    <location>
        <begin position="1"/>
        <end position="26"/>
    </location>
</feature>
<evidence type="ECO:0000313" key="3">
    <source>
        <dbReference type="EMBL" id="SDZ16832.1"/>
    </source>
</evidence>
<name>A0A1H3QTB3_9RHOB</name>
<dbReference type="RefSeq" id="WP_092645328.1">
    <property type="nucleotide sequence ID" value="NZ_FNPX01000007.1"/>
</dbReference>
<protein>
    <submittedName>
        <fullName evidence="3">Thiol-disulfide interchange protein, contains DsbC and DsbD domains</fullName>
    </submittedName>
</protein>
<evidence type="ECO:0000256" key="1">
    <source>
        <dbReference type="SAM" id="SignalP"/>
    </source>
</evidence>
<sequence>MIRKMLTFIRLLTFAVLLGAVAPAMARAQITDMSQVISVEVLPGWRRADGTHVAGLRFSLKRGWKTYWRSAGAAGISPQMDWRGSRNVRSVTPAWPTPSVFRQGDALSIGYDRDFILPLLIAAGNGPAELRGRVDIGVCADICLPAQVDVAAVLNIGGQEDPGIRAALADRPRRVEARARCLLRPIANGFAITGQIEVPSQGRAEAVVFEMPDPDVWVTDARVTRRGGRIDASAQMLKSGNRSFGIDRSQMRITVIGSRGAVEVMGCTG</sequence>
<dbReference type="STRING" id="1244108.SAMN05444004_10715"/>
<keyword evidence="1" id="KW-0732">Signal</keyword>
<evidence type="ECO:0000259" key="2">
    <source>
        <dbReference type="Pfam" id="PF11412"/>
    </source>
</evidence>
<dbReference type="InterPro" id="IPR028250">
    <property type="entry name" value="DsbDN"/>
</dbReference>
<feature type="chain" id="PRO_5011713809" evidence="1">
    <location>
        <begin position="27"/>
        <end position="269"/>
    </location>
</feature>
<evidence type="ECO:0000313" key="4">
    <source>
        <dbReference type="Proteomes" id="UP000198914"/>
    </source>
</evidence>
<dbReference type="AlphaFoldDB" id="A0A1H3QTB3"/>
<dbReference type="Pfam" id="PF11412">
    <property type="entry name" value="DsbD_N"/>
    <property type="match status" value="1"/>
</dbReference>
<dbReference type="EMBL" id="FNPX01000007">
    <property type="protein sequence ID" value="SDZ16832.1"/>
    <property type="molecule type" value="Genomic_DNA"/>
</dbReference>
<proteinExistence type="predicted"/>
<feature type="domain" description="Thiol:disulfide interchange protein DsbD N-terminal" evidence="2">
    <location>
        <begin position="48"/>
        <end position="153"/>
    </location>
</feature>
<dbReference type="Proteomes" id="UP000198914">
    <property type="component" value="Unassembled WGS sequence"/>
</dbReference>
<accession>A0A1H3QTB3</accession>
<reference evidence="4" key="1">
    <citation type="submission" date="2016-10" db="EMBL/GenBank/DDBJ databases">
        <authorList>
            <person name="Varghese N."/>
            <person name="Submissions S."/>
        </authorList>
    </citation>
    <scope>NUCLEOTIDE SEQUENCE [LARGE SCALE GENOMIC DNA]</scope>
    <source>
        <strain evidence="4">DSM 100420</strain>
    </source>
</reference>